<evidence type="ECO:0000313" key="1">
    <source>
        <dbReference type="EMBL" id="KAF5324341.1"/>
    </source>
</evidence>
<protein>
    <submittedName>
        <fullName evidence="1">Uncharacterized protein</fullName>
    </submittedName>
</protein>
<dbReference type="EMBL" id="JAACJJ010000016">
    <property type="protein sequence ID" value="KAF5324341.1"/>
    <property type="molecule type" value="Genomic_DNA"/>
</dbReference>
<dbReference type="OrthoDB" id="3485059at2759"/>
<keyword evidence="2" id="KW-1185">Reference proteome</keyword>
<evidence type="ECO:0000313" key="2">
    <source>
        <dbReference type="Proteomes" id="UP000567179"/>
    </source>
</evidence>
<accession>A0A8H5F5F7</accession>
<dbReference type="Gene3D" id="1.20.1280.140">
    <property type="match status" value="1"/>
</dbReference>
<gene>
    <name evidence="1" type="ORF">D9619_011129</name>
</gene>
<proteinExistence type="predicted"/>
<reference evidence="1 2" key="1">
    <citation type="journal article" date="2020" name="ISME J.">
        <title>Uncovering the hidden diversity of litter-decomposition mechanisms in mushroom-forming fungi.</title>
        <authorList>
            <person name="Floudas D."/>
            <person name="Bentzer J."/>
            <person name="Ahren D."/>
            <person name="Johansson T."/>
            <person name="Persson P."/>
            <person name="Tunlid A."/>
        </authorList>
    </citation>
    <scope>NUCLEOTIDE SEQUENCE [LARGE SCALE GENOMIC DNA]</scope>
    <source>
        <strain evidence="1 2">CBS 101986</strain>
    </source>
</reference>
<name>A0A8H5F5F7_9AGAR</name>
<sequence>MISGPLSEADGQNILNALDDAKPTVLSSMTDIAHETSAWTGILGGVVLVTSDLNEFSKAMSAFEDALVAKVPSDLKDYASAIKSNIDNAVKTASAAYVNGSGISSLQAKFSQNPS</sequence>
<comment type="caution">
    <text evidence="1">The sequence shown here is derived from an EMBL/GenBank/DDBJ whole genome shotgun (WGS) entry which is preliminary data.</text>
</comment>
<dbReference type="Proteomes" id="UP000567179">
    <property type="component" value="Unassembled WGS sequence"/>
</dbReference>
<dbReference type="AlphaFoldDB" id="A0A8H5F5F7"/>
<organism evidence="1 2">
    <name type="scientific">Psilocybe cf. subviscida</name>
    <dbReference type="NCBI Taxonomy" id="2480587"/>
    <lineage>
        <taxon>Eukaryota</taxon>
        <taxon>Fungi</taxon>
        <taxon>Dikarya</taxon>
        <taxon>Basidiomycota</taxon>
        <taxon>Agaricomycotina</taxon>
        <taxon>Agaricomycetes</taxon>
        <taxon>Agaricomycetidae</taxon>
        <taxon>Agaricales</taxon>
        <taxon>Agaricineae</taxon>
        <taxon>Strophariaceae</taxon>
        <taxon>Psilocybe</taxon>
    </lineage>
</organism>